<dbReference type="PANTHER" id="PTHR19848">
    <property type="entry name" value="WD40 REPEAT PROTEIN"/>
    <property type="match status" value="1"/>
</dbReference>
<feature type="domain" description="Novel STAND NTPase 1" evidence="6">
    <location>
        <begin position="13"/>
        <end position="422"/>
    </location>
</feature>
<dbReference type="AlphaFoldDB" id="A0A6M0INY5"/>
<dbReference type="Gene3D" id="3.40.50.300">
    <property type="entry name" value="P-loop containing nucleotide triphosphate hydrolases"/>
    <property type="match status" value="1"/>
</dbReference>
<feature type="repeat" description="WD" evidence="3">
    <location>
        <begin position="805"/>
        <end position="837"/>
    </location>
</feature>
<keyword evidence="2" id="KW-0677">Repeat</keyword>
<dbReference type="InterPro" id="IPR049052">
    <property type="entry name" value="nSTAND1"/>
</dbReference>
<dbReference type="InterPro" id="IPR001680">
    <property type="entry name" value="WD40_rpt"/>
</dbReference>
<evidence type="ECO:0000256" key="3">
    <source>
        <dbReference type="PROSITE-ProRule" id="PRU00221"/>
    </source>
</evidence>
<comment type="caution">
    <text evidence="7">The sequence shown here is derived from an EMBL/GenBank/DDBJ whole genome shotgun (WGS) entry which is preliminary data.</text>
</comment>
<evidence type="ECO:0000256" key="1">
    <source>
        <dbReference type="ARBA" id="ARBA00022574"/>
    </source>
</evidence>
<accession>A0A6M0INY5</accession>
<keyword evidence="5" id="KW-0812">Transmembrane</keyword>
<protein>
    <recommendedName>
        <fullName evidence="6">Novel STAND NTPase 1 domain-containing protein</fullName>
    </recommendedName>
</protein>
<sequence>MIDATTKVAYTNPFPGLRSFDRADSYLFFGRDNQIRDLKEKLLDSRFLAIIGSSGSGKSSLIKAGLIAQLVNGPVTKAAFKRWQIVFFNPEATPYRNFAQALHQSLSEHNQSFATHFSIDSVEKLIRTDSESIVGLCENTNLLLIIDQFEELFRYQQQETNQDEITGFINLIIRLSQRQDYSVYVILAMRSDYLDQCTNYVGLTEAINHGYYLLPKMNRDEIRQAIETPASVMGACITDELTTRLLNDIGAKADRLPILQHALMRTWNHWQKNHKTDSPIGIADYEAIGTMQRAITLHAEAVYGDLPDEKSQLATEKLFKALIVVSEGDEGFISPASIGTISQVAGTPVSLLIDVLNRFREPGVAFLTPPLSVNADSSLIIDVSHERIINLWDRLQSWVREETDSAKFYQQVSSSAMLYQQGQVGLWTNPELQIGLKWLAENRPTQAWANRYDPYLERATNFLDYSRQQYDFEIQNKEERQRKELRRARSSAIFLGIGALVSLVFLIVSMVLRTNAQQSENQAIKERKVALDQRSLAEAQTREAITQKKIAEQQEIITEQQKKLTDEQRNIAVVEKSKAESQKQIAEEAQINAEKQKDRAQAAQVVAESQKQIAQEAQRNAEKQKDLAQLAQVAAEKQKLIAQKAQSYAEQQRGKAIARSVAVQSYQMAENAQDDLPALLALEAYTLNLKNGGEVDNPEIFNALSKAADVRPPLRRHTDIVRALALSSSPNEVIIASGSDDGTVKLWTFGNLAQPPRSLMTRSKNPDGIRAVAFDKHARNVYGASESGLLYSWSLNTTETRPTIIKAHTGPISALLTTADFGMLISIGADGHIRSWKPTATGLDSVQHVRAAMPLHCGRLSPDGKRLFCGSSNGRMVSFDLANLKNQPVVFTRREFGNRLTALAFNPSGDRLITGSASGLVVAWTIAGNEPEETGQLLSSRHTSTVNDITFSPHGKLLATCSADWSIHIWDYNTLSQQQQPIVINAFDSWVMSIRFSSDNKYLVACGADKTVRIHDIDVTELYASLTKKIKRNMTPEEWSKYIGNDIPYEKFKTDY</sequence>
<dbReference type="SMART" id="SM00320">
    <property type="entry name" value="WD40"/>
    <property type="match status" value="7"/>
</dbReference>
<dbReference type="InterPro" id="IPR036322">
    <property type="entry name" value="WD40_repeat_dom_sf"/>
</dbReference>
<organism evidence="7 8">
    <name type="scientific">Spirosoma agri</name>
    <dbReference type="NCBI Taxonomy" id="1987381"/>
    <lineage>
        <taxon>Bacteria</taxon>
        <taxon>Pseudomonadati</taxon>
        <taxon>Bacteroidota</taxon>
        <taxon>Cytophagia</taxon>
        <taxon>Cytophagales</taxon>
        <taxon>Cytophagaceae</taxon>
        <taxon>Spirosoma</taxon>
    </lineage>
</organism>
<evidence type="ECO:0000259" key="6">
    <source>
        <dbReference type="Pfam" id="PF20703"/>
    </source>
</evidence>
<dbReference type="Pfam" id="PF00400">
    <property type="entry name" value="WD40"/>
    <property type="match status" value="4"/>
</dbReference>
<evidence type="ECO:0000256" key="2">
    <source>
        <dbReference type="ARBA" id="ARBA00022737"/>
    </source>
</evidence>
<keyword evidence="5" id="KW-1133">Transmembrane helix</keyword>
<dbReference type="PROSITE" id="PS50082">
    <property type="entry name" value="WD_REPEATS_2"/>
    <property type="match status" value="5"/>
</dbReference>
<dbReference type="InterPro" id="IPR027417">
    <property type="entry name" value="P-loop_NTPase"/>
</dbReference>
<feature type="repeat" description="WD" evidence="3">
    <location>
        <begin position="900"/>
        <end position="934"/>
    </location>
</feature>
<dbReference type="CDD" id="cd00200">
    <property type="entry name" value="WD40"/>
    <property type="match status" value="1"/>
</dbReference>
<keyword evidence="5" id="KW-0472">Membrane</keyword>
<feature type="transmembrane region" description="Helical" evidence="5">
    <location>
        <begin position="492"/>
        <end position="512"/>
    </location>
</feature>
<dbReference type="RefSeq" id="WP_164043092.1">
    <property type="nucleotide sequence ID" value="NZ_JAAGNZ010000003.1"/>
</dbReference>
<dbReference type="EMBL" id="JAAGNZ010000003">
    <property type="protein sequence ID" value="NEU70006.1"/>
    <property type="molecule type" value="Genomic_DNA"/>
</dbReference>
<keyword evidence="8" id="KW-1185">Reference proteome</keyword>
<evidence type="ECO:0000313" key="7">
    <source>
        <dbReference type="EMBL" id="NEU70006.1"/>
    </source>
</evidence>
<reference evidence="7 8" key="1">
    <citation type="submission" date="2020-02" db="EMBL/GenBank/DDBJ databases">
        <title>Draft genome sequence of two Spirosoma agri KCTC 52727 and Spirosoma terrae KCTC 52035.</title>
        <authorList>
            <person name="Rojas J."/>
            <person name="Ambika Manirajan B."/>
            <person name="Ratering S."/>
            <person name="Suarez C."/>
            <person name="Schnell S."/>
        </authorList>
    </citation>
    <scope>NUCLEOTIDE SEQUENCE [LARGE SCALE GENOMIC DNA]</scope>
    <source>
        <strain evidence="7 8">KCTC 52727</strain>
    </source>
</reference>
<keyword evidence="1 3" id="KW-0853">WD repeat</keyword>
<name>A0A6M0INY5_9BACT</name>
<dbReference type="CDD" id="cd06503">
    <property type="entry name" value="ATP-synt_Fo_b"/>
    <property type="match status" value="1"/>
</dbReference>
<dbReference type="InterPro" id="IPR015943">
    <property type="entry name" value="WD40/YVTN_repeat-like_dom_sf"/>
</dbReference>
<feature type="repeat" description="WD" evidence="3">
    <location>
        <begin position="939"/>
        <end position="980"/>
    </location>
</feature>
<dbReference type="PROSITE" id="PS50294">
    <property type="entry name" value="WD_REPEATS_REGION"/>
    <property type="match status" value="2"/>
</dbReference>
<dbReference type="SUPFAM" id="SSF50978">
    <property type="entry name" value="WD40 repeat-like"/>
    <property type="match status" value="1"/>
</dbReference>
<evidence type="ECO:0000256" key="5">
    <source>
        <dbReference type="SAM" id="Phobius"/>
    </source>
</evidence>
<feature type="repeat" description="WD" evidence="3">
    <location>
        <begin position="714"/>
        <end position="747"/>
    </location>
</feature>
<dbReference type="Pfam" id="PF20703">
    <property type="entry name" value="nSTAND1"/>
    <property type="match status" value="1"/>
</dbReference>
<feature type="coiled-coil region" evidence="4">
    <location>
        <begin position="550"/>
        <end position="634"/>
    </location>
</feature>
<proteinExistence type="predicted"/>
<keyword evidence="4" id="KW-0175">Coiled coil</keyword>
<evidence type="ECO:0000256" key="4">
    <source>
        <dbReference type="SAM" id="Coils"/>
    </source>
</evidence>
<dbReference type="PANTHER" id="PTHR19848:SF8">
    <property type="entry name" value="F-BOX AND WD REPEAT DOMAIN CONTAINING 7"/>
    <property type="match status" value="1"/>
</dbReference>
<dbReference type="Proteomes" id="UP000477386">
    <property type="component" value="Unassembled WGS sequence"/>
</dbReference>
<dbReference type="SUPFAM" id="SSF52540">
    <property type="entry name" value="P-loop containing nucleoside triphosphate hydrolases"/>
    <property type="match status" value="1"/>
</dbReference>
<evidence type="ECO:0000313" key="8">
    <source>
        <dbReference type="Proteomes" id="UP000477386"/>
    </source>
</evidence>
<dbReference type="Gene3D" id="2.130.10.10">
    <property type="entry name" value="YVTN repeat-like/Quinoprotein amine dehydrogenase"/>
    <property type="match status" value="2"/>
</dbReference>
<gene>
    <name evidence="7" type="ORF">GK091_24205</name>
</gene>
<feature type="repeat" description="WD" evidence="3">
    <location>
        <begin position="984"/>
        <end position="1025"/>
    </location>
</feature>